<evidence type="ECO:0000256" key="2">
    <source>
        <dbReference type="SAM" id="Phobius"/>
    </source>
</evidence>
<dbReference type="Pfam" id="PF04977">
    <property type="entry name" value="DivIC"/>
    <property type="match status" value="1"/>
</dbReference>
<sequence>MGLKERKVSRINSTYMNQYDAHMERQRKKKRRLRRRLTLFAVITIITFASILIHHTNQRAVYTEKEEAFQVLQKRLELLENEEKDLLEEIRLLEDESYVLQIARTNYFFTEEGEIIFNIPEENPAY</sequence>
<proteinExistence type="predicted"/>
<keyword evidence="4" id="KW-1185">Reference proteome</keyword>
<name>A0A9J6RD27_9BACI</name>
<keyword evidence="2" id="KW-1133">Transmembrane helix</keyword>
<dbReference type="InterPro" id="IPR007060">
    <property type="entry name" value="FtsL/DivIC"/>
</dbReference>
<dbReference type="RefSeq" id="WP_268780356.1">
    <property type="nucleotide sequence ID" value="NZ_JAPRAT010000019.1"/>
</dbReference>
<dbReference type="PANTHER" id="PTHR40027:SF1">
    <property type="entry name" value="CELL DIVISION PROTEIN DIVIC"/>
    <property type="match status" value="1"/>
</dbReference>
<dbReference type="InterPro" id="IPR039076">
    <property type="entry name" value="DivIC"/>
</dbReference>
<dbReference type="PANTHER" id="PTHR40027">
    <property type="entry name" value="CELL DIVISION PROTEIN DIVIC"/>
    <property type="match status" value="1"/>
</dbReference>
<keyword evidence="1" id="KW-0175">Coiled coil</keyword>
<dbReference type="AlphaFoldDB" id="A0A9J6RD27"/>
<dbReference type="GO" id="GO:0051301">
    <property type="term" value="P:cell division"/>
    <property type="evidence" value="ECO:0007669"/>
    <property type="project" value="InterPro"/>
</dbReference>
<feature type="transmembrane region" description="Helical" evidence="2">
    <location>
        <begin position="37"/>
        <end position="55"/>
    </location>
</feature>
<organism evidence="3 4">
    <name type="scientific">Natronobacillus azotifigens</name>
    <dbReference type="NCBI Taxonomy" id="472978"/>
    <lineage>
        <taxon>Bacteria</taxon>
        <taxon>Bacillati</taxon>
        <taxon>Bacillota</taxon>
        <taxon>Bacilli</taxon>
        <taxon>Bacillales</taxon>
        <taxon>Bacillaceae</taxon>
        <taxon>Natronobacillus</taxon>
    </lineage>
</organism>
<reference evidence="3" key="1">
    <citation type="submission" date="2022-11" db="EMBL/GenBank/DDBJ databases">
        <title>WGS of Natronobacillus azotifigens 24KS-1, an anaerobic diazotrophic haloalkaliphile from soda-rich habitats.</title>
        <authorList>
            <person name="Sorokin D.Y."/>
            <person name="Merkel A.Y."/>
        </authorList>
    </citation>
    <scope>NUCLEOTIDE SEQUENCE</scope>
    <source>
        <strain evidence="3">24KS-1</strain>
    </source>
</reference>
<keyword evidence="2" id="KW-0812">Transmembrane</keyword>
<protein>
    <submittedName>
        <fullName evidence="3">Septum formation initiator family protein</fullName>
    </submittedName>
</protein>
<gene>
    <name evidence="3" type="ORF">OWO01_10215</name>
</gene>
<accession>A0A9J6RD27</accession>
<dbReference type="Proteomes" id="UP001084197">
    <property type="component" value="Unassembled WGS sequence"/>
</dbReference>
<comment type="caution">
    <text evidence="3">The sequence shown here is derived from an EMBL/GenBank/DDBJ whole genome shotgun (WGS) entry which is preliminary data.</text>
</comment>
<evidence type="ECO:0000256" key="1">
    <source>
        <dbReference type="SAM" id="Coils"/>
    </source>
</evidence>
<evidence type="ECO:0000313" key="4">
    <source>
        <dbReference type="Proteomes" id="UP001084197"/>
    </source>
</evidence>
<dbReference type="EMBL" id="JAPRAT010000019">
    <property type="protein sequence ID" value="MCZ0703592.1"/>
    <property type="molecule type" value="Genomic_DNA"/>
</dbReference>
<evidence type="ECO:0000313" key="3">
    <source>
        <dbReference type="EMBL" id="MCZ0703592.1"/>
    </source>
</evidence>
<feature type="coiled-coil region" evidence="1">
    <location>
        <begin position="62"/>
        <end position="96"/>
    </location>
</feature>
<keyword evidence="2" id="KW-0472">Membrane</keyword>